<dbReference type="STRING" id="390807.SAMN04488095_2478"/>
<sequence>MRRAIAAALLVLGPSVVSAEEVLRFFPPAGVEGVHASATPGLRLVEYVTEGQNLAFWSQAITVAEMPGSKVSAMEFVDILSADMTLACPAAFRMDPEVTMMEDRSVTMSIHACQNLEPTGRSEVAILRVLEGKEGLYAVQIAWSESPPRDDLLNWSAWLRDVTLCDETGCAEITEVTAPDISPDGAAPTE</sequence>
<feature type="signal peptide" evidence="1">
    <location>
        <begin position="1"/>
        <end position="19"/>
    </location>
</feature>
<evidence type="ECO:0000313" key="2">
    <source>
        <dbReference type="EMBL" id="SFJ31164.1"/>
    </source>
</evidence>
<feature type="chain" id="PRO_5011687467" evidence="1">
    <location>
        <begin position="20"/>
        <end position="190"/>
    </location>
</feature>
<keyword evidence="1" id="KW-0732">Signal</keyword>
<dbReference type="Proteomes" id="UP000199110">
    <property type="component" value="Unassembled WGS sequence"/>
</dbReference>
<protein>
    <submittedName>
        <fullName evidence="2">Uncharacterized protein</fullName>
    </submittedName>
</protein>
<gene>
    <name evidence="2" type="ORF">SAMN04488095_2478</name>
</gene>
<dbReference type="AlphaFoldDB" id="A0A1I3QA76"/>
<dbReference type="RefSeq" id="WP_139212358.1">
    <property type="nucleotide sequence ID" value="NZ_FORA01000003.1"/>
</dbReference>
<proteinExistence type="predicted"/>
<accession>A0A1I3QA76</accession>
<dbReference type="EMBL" id="FORA01000003">
    <property type="protein sequence ID" value="SFJ31164.1"/>
    <property type="molecule type" value="Genomic_DNA"/>
</dbReference>
<evidence type="ECO:0000256" key="1">
    <source>
        <dbReference type="SAM" id="SignalP"/>
    </source>
</evidence>
<keyword evidence="3" id="KW-1185">Reference proteome</keyword>
<name>A0A1I3QA76_9RHOB</name>
<dbReference type="OrthoDB" id="7657823at2"/>
<organism evidence="2 3">
    <name type="scientific">Jannaschia pohangensis</name>
    <dbReference type="NCBI Taxonomy" id="390807"/>
    <lineage>
        <taxon>Bacteria</taxon>
        <taxon>Pseudomonadati</taxon>
        <taxon>Pseudomonadota</taxon>
        <taxon>Alphaproteobacteria</taxon>
        <taxon>Rhodobacterales</taxon>
        <taxon>Roseobacteraceae</taxon>
        <taxon>Jannaschia</taxon>
    </lineage>
</organism>
<reference evidence="2 3" key="1">
    <citation type="submission" date="2016-10" db="EMBL/GenBank/DDBJ databases">
        <authorList>
            <person name="de Groot N.N."/>
        </authorList>
    </citation>
    <scope>NUCLEOTIDE SEQUENCE [LARGE SCALE GENOMIC DNA]</scope>
    <source>
        <strain evidence="2 3">DSM 19073</strain>
    </source>
</reference>
<evidence type="ECO:0000313" key="3">
    <source>
        <dbReference type="Proteomes" id="UP000199110"/>
    </source>
</evidence>